<dbReference type="RefSeq" id="WP_211141477.1">
    <property type="nucleotide sequence ID" value="NZ_JAEEGB010000005.1"/>
</dbReference>
<evidence type="ECO:0000256" key="3">
    <source>
        <dbReference type="ARBA" id="ARBA00022670"/>
    </source>
</evidence>
<dbReference type="NCBIfam" id="TIGR03110">
    <property type="entry name" value="exosort_Gpos"/>
    <property type="match status" value="1"/>
</dbReference>
<dbReference type="GO" id="GO:0008233">
    <property type="term" value="F:peptidase activity"/>
    <property type="evidence" value="ECO:0007669"/>
    <property type="project" value="UniProtKB-KW"/>
</dbReference>
<proteinExistence type="predicted"/>
<keyword evidence="10" id="KW-1185">Reference proteome</keyword>
<evidence type="ECO:0000313" key="9">
    <source>
        <dbReference type="EMBL" id="MBI6872051.1"/>
    </source>
</evidence>
<feature type="transmembrane region" description="Helical" evidence="8">
    <location>
        <begin position="123"/>
        <end position="148"/>
    </location>
</feature>
<evidence type="ECO:0000256" key="2">
    <source>
        <dbReference type="ARBA" id="ARBA00022475"/>
    </source>
</evidence>
<name>A0A934HYW6_9CLOT</name>
<keyword evidence="2" id="KW-1003">Cell membrane</keyword>
<keyword evidence="7 8" id="KW-0472">Membrane</keyword>
<evidence type="ECO:0000256" key="4">
    <source>
        <dbReference type="ARBA" id="ARBA00022692"/>
    </source>
</evidence>
<dbReference type="Pfam" id="PF09721">
    <property type="entry name" value="Exosortase_EpsH"/>
    <property type="match status" value="1"/>
</dbReference>
<feature type="transmembrane region" description="Helical" evidence="8">
    <location>
        <begin position="154"/>
        <end position="179"/>
    </location>
</feature>
<keyword evidence="5" id="KW-0378">Hydrolase</keyword>
<dbReference type="EMBL" id="JAEEGB010000005">
    <property type="protein sequence ID" value="MBI6872051.1"/>
    <property type="molecule type" value="Genomic_DNA"/>
</dbReference>
<feature type="transmembrane region" description="Helical" evidence="8">
    <location>
        <begin position="28"/>
        <end position="50"/>
    </location>
</feature>
<evidence type="ECO:0000256" key="1">
    <source>
        <dbReference type="ARBA" id="ARBA00004651"/>
    </source>
</evidence>
<sequence length="194" mass="22091">MQKISLLLIVVLLWILALILFKNTKMNFFKFLAGSIGAFTISMIFFLPYLEKNLNILISNTLNIIGSSTKYFQVFKENSIVSMDTKSGIVSMLINYECSGVIEMLVFTSLALFFPFGGNIRKLLLTIVGNAYIFIANIIRVLFIVLITKVFGASAFYMAHTLFARLLFFGLMIILYYFVFTSTQLKYQKVGDIR</sequence>
<keyword evidence="4 8" id="KW-0812">Transmembrane</keyword>
<dbReference type="InterPro" id="IPR017541">
    <property type="entry name" value="Exosort-XrtG"/>
</dbReference>
<comment type="caution">
    <text evidence="9">The sequence shown here is derived from an EMBL/GenBank/DDBJ whole genome shotgun (WGS) entry which is preliminary data.</text>
</comment>
<dbReference type="InterPro" id="IPR019127">
    <property type="entry name" value="Exosortase"/>
</dbReference>
<organism evidence="9 10">
    <name type="scientific">Clostridium aciditolerans</name>
    <dbReference type="NCBI Taxonomy" id="339861"/>
    <lineage>
        <taxon>Bacteria</taxon>
        <taxon>Bacillati</taxon>
        <taxon>Bacillota</taxon>
        <taxon>Clostridia</taxon>
        <taxon>Eubacteriales</taxon>
        <taxon>Clostridiaceae</taxon>
        <taxon>Clostridium</taxon>
    </lineage>
</organism>
<dbReference type="Proteomes" id="UP000622687">
    <property type="component" value="Unassembled WGS sequence"/>
</dbReference>
<evidence type="ECO:0000256" key="8">
    <source>
        <dbReference type="SAM" id="Phobius"/>
    </source>
</evidence>
<dbReference type="GO" id="GO:0006508">
    <property type="term" value="P:proteolysis"/>
    <property type="evidence" value="ECO:0007669"/>
    <property type="project" value="UniProtKB-KW"/>
</dbReference>
<feature type="transmembrane region" description="Helical" evidence="8">
    <location>
        <begin position="93"/>
        <end position="116"/>
    </location>
</feature>
<dbReference type="GO" id="GO:0005886">
    <property type="term" value="C:plasma membrane"/>
    <property type="evidence" value="ECO:0007669"/>
    <property type="project" value="UniProtKB-SubCell"/>
</dbReference>
<keyword evidence="6 8" id="KW-1133">Transmembrane helix</keyword>
<protein>
    <submittedName>
        <fullName evidence="9">Exosortase family protein XrtG</fullName>
    </submittedName>
</protein>
<evidence type="ECO:0000313" key="10">
    <source>
        <dbReference type="Proteomes" id="UP000622687"/>
    </source>
</evidence>
<dbReference type="NCBIfam" id="TIGR04178">
    <property type="entry name" value="exo_archaeo"/>
    <property type="match status" value="1"/>
</dbReference>
<evidence type="ECO:0000256" key="5">
    <source>
        <dbReference type="ARBA" id="ARBA00022801"/>
    </source>
</evidence>
<evidence type="ECO:0000256" key="7">
    <source>
        <dbReference type="ARBA" id="ARBA00023136"/>
    </source>
</evidence>
<gene>
    <name evidence="9" type="primary">xrtG</name>
    <name evidence="9" type="ORF">I6U51_04920</name>
</gene>
<comment type="subcellular location">
    <subcellularLocation>
        <location evidence="1">Cell membrane</location>
        <topology evidence="1">Multi-pass membrane protein</topology>
    </subcellularLocation>
</comment>
<accession>A0A934HYW6</accession>
<evidence type="ECO:0000256" key="6">
    <source>
        <dbReference type="ARBA" id="ARBA00022989"/>
    </source>
</evidence>
<reference evidence="9" key="1">
    <citation type="submission" date="2020-12" db="EMBL/GenBank/DDBJ databases">
        <title>Clostridium thailandense sp. nov., a novel acetogenic bacterium isolated from peat land soil in Thailand.</title>
        <authorList>
            <person name="Chaikitkaew S."/>
            <person name="Birkeland N.K."/>
        </authorList>
    </citation>
    <scope>NUCLEOTIDE SEQUENCE</scope>
    <source>
        <strain evidence="9">DSM 17425</strain>
    </source>
</reference>
<feature type="transmembrane region" description="Helical" evidence="8">
    <location>
        <begin position="6"/>
        <end position="21"/>
    </location>
</feature>
<keyword evidence="3" id="KW-0645">Protease</keyword>
<dbReference type="InterPro" id="IPR026392">
    <property type="entry name" value="Exo/Archaeosortase_dom"/>
</dbReference>
<dbReference type="AlphaFoldDB" id="A0A934HYW6"/>